<name>A0A5J5PSU7_GOSBA</name>
<keyword evidence="2" id="KW-1185">Reference proteome</keyword>
<accession>A0A5J5PSU7</accession>
<dbReference type="AlphaFoldDB" id="A0A5J5PSU7"/>
<dbReference type="Proteomes" id="UP000327439">
    <property type="component" value="Chromosome D10"/>
</dbReference>
<sequence>MQGLRWSPTLSFYPLDRNLPTKLSSCLATLSKKNPDGRLCTCTQKSIKTKKTKFRSSPSLNWCKAMRWFLKVMKETKQKLFFSLI</sequence>
<gene>
    <name evidence="1" type="ORF">ES319_D10G185100v1</name>
</gene>
<protein>
    <submittedName>
        <fullName evidence="1">Uncharacterized protein</fullName>
    </submittedName>
</protein>
<dbReference type="EMBL" id="CM018224">
    <property type="protein sequence ID" value="KAB2009695.1"/>
    <property type="molecule type" value="Genomic_DNA"/>
</dbReference>
<reference evidence="2" key="1">
    <citation type="journal article" date="2020" name="Nat. Genet.">
        <title>Genomic diversifications of five Gossypium allopolyploid species and their impact on cotton improvement.</title>
        <authorList>
            <person name="Chen Z.J."/>
            <person name="Sreedasyam A."/>
            <person name="Ando A."/>
            <person name="Song Q."/>
            <person name="De Santiago L.M."/>
            <person name="Hulse-Kemp A.M."/>
            <person name="Ding M."/>
            <person name="Ye W."/>
            <person name="Kirkbride R.C."/>
            <person name="Jenkins J."/>
            <person name="Plott C."/>
            <person name="Lovell J."/>
            <person name="Lin Y.M."/>
            <person name="Vaughn R."/>
            <person name="Liu B."/>
            <person name="Simpson S."/>
            <person name="Scheffler B.E."/>
            <person name="Wen L."/>
            <person name="Saski C.A."/>
            <person name="Grover C.E."/>
            <person name="Hu G."/>
            <person name="Conover J.L."/>
            <person name="Carlson J.W."/>
            <person name="Shu S."/>
            <person name="Boston L.B."/>
            <person name="Williams M."/>
            <person name="Peterson D.G."/>
            <person name="McGee K."/>
            <person name="Jones D.C."/>
            <person name="Wendel J.F."/>
            <person name="Stelly D.M."/>
            <person name="Grimwood J."/>
            <person name="Schmutz J."/>
        </authorList>
    </citation>
    <scope>NUCLEOTIDE SEQUENCE [LARGE SCALE GENOMIC DNA]</scope>
    <source>
        <strain evidence="2">cv. 3-79</strain>
    </source>
</reference>
<proteinExistence type="predicted"/>
<evidence type="ECO:0000313" key="2">
    <source>
        <dbReference type="Proteomes" id="UP000327439"/>
    </source>
</evidence>
<organism evidence="1 2">
    <name type="scientific">Gossypium barbadense</name>
    <name type="common">Sea Island cotton</name>
    <name type="synonym">Hibiscus barbadensis</name>
    <dbReference type="NCBI Taxonomy" id="3634"/>
    <lineage>
        <taxon>Eukaryota</taxon>
        <taxon>Viridiplantae</taxon>
        <taxon>Streptophyta</taxon>
        <taxon>Embryophyta</taxon>
        <taxon>Tracheophyta</taxon>
        <taxon>Spermatophyta</taxon>
        <taxon>Magnoliopsida</taxon>
        <taxon>eudicotyledons</taxon>
        <taxon>Gunneridae</taxon>
        <taxon>Pentapetalae</taxon>
        <taxon>rosids</taxon>
        <taxon>malvids</taxon>
        <taxon>Malvales</taxon>
        <taxon>Malvaceae</taxon>
        <taxon>Malvoideae</taxon>
        <taxon>Gossypium</taxon>
    </lineage>
</organism>
<evidence type="ECO:0000313" key="1">
    <source>
        <dbReference type="EMBL" id="KAB2009695.1"/>
    </source>
</evidence>